<gene>
    <name evidence="3" type="ORF">JD78_02986</name>
</gene>
<dbReference type="InterPro" id="IPR050177">
    <property type="entry name" value="Lipid_A_modif_metabolic_enz"/>
</dbReference>
<dbReference type="InterPro" id="IPR001509">
    <property type="entry name" value="Epimerase_deHydtase"/>
</dbReference>
<evidence type="ECO:0000313" key="4">
    <source>
        <dbReference type="Proteomes" id="UP000321490"/>
    </source>
</evidence>
<dbReference type="EMBL" id="VLKF01000001">
    <property type="protein sequence ID" value="TWH74447.1"/>
    <property type="molecule type" value="Genomic_DNA"/>
</dbReference>
<dbReference type="SUPFAM" id="SSF51735">
    <property type="entry name" value="NAD(P)-binding Rossmann-fold domains"/>
    <property type="match status" value="1"/>
</dbReference>
<dbReference type="RefSeq" id="WP_153358726.1">
    <property type="nucleotide sequence ID" value="NZ_ML762484.1"/>
</dbReference>
<organism evidence="3 4">
    <name type="scientific">Modestobacter roseus</name>
    <dbReference type="NCBI Taxonomy" id="1181884"/>
    <lineage>
        <taxon>Bacteria</taxon>
        <taxon>Bacillati</taxon>
        <taxon>Actinomycetota</taxon>
        <taxon>Actinomycetes</taxon>
        <taxon>Geodermatophilales</taxon>
        <taxon>Geodermatophilaceae</taxon>
        <taxon>Modestobacter</taxon>
    </lineage>
</organism>
<feature type="domain" description="NAD-dependent epimerase/dehydratase" evidence="2">
    <location>
        <begin position="6"/>
        <end position="226"/>
    </location>
</feature>
<comment type="caution">
    <text evidence="3">The sequence shown here is derived from an EMBL/GenBank/DDBJ whole genome shotgun (WGS) entry which is preliminary data.</text>
</comment>
<dbReference type="PANTHER" id="PTHR43245">
    <property type="entry name" value="BIFUNCTIONAL POLYMYXIN RESISTANCE PROTEIN ARNA"/>
    <property type="match status" value="1"/>
</dbReference>
<protein>
    <submittedName>
        <fullName evidence="3">UDP-glucose 4-epimerase</fullName>
    </submittedName>
</protein>
<accession>A0A562ITW0</accession>
<dbReference type="Gene3D" id="3.40.50.720">
    <property type="entry name" value="NAD(P)-binding Rossmann-like Domain"/>
    <property type="match status" value="1"/>
</dbReference>
<dbReference type="Pfam" id="PF01370">
    <property type="entry name" value="Epimerase"/>
    <property type="match status" value="1"/>
</dbReference>
<sequence>MPPAVVLVTGVSRWLGGALAAELAADPGIDRVIGVDTVPPAPEVLRRLGRTEFVRADIRNPLIGKVIESAAVDTVVHMNISATPASAGGRVSMKELNVIGSMQLLAACQRSPRVRRLVLKSTSAVYGASPRDPAVFSETMQARRVPGGGFAKDSLDIEGYVRSFARRRPDVGVAVLRFTNLIGPRIDSLLSGFFRMPVIPTALGYDARVQLLHEDDAVAVLARAATGDFVGTVNVGAQGTVLLSQAIRRLGRVQLPLPEAAMGSLGRLTRRPGLVDWSPEQMRFLNFGRVVDTRVLREDFGYSPHYTTAEALADYGRTLPPVVDPQLVAGVTGGVRTAVGRLAGGLTTASSLCTPRRRPAPSVPGLRAVHDA</sequence>
<feature type="region of interest" description="Disordered" evidence="1">
    <location>
        <begin position="353"/>
        <end position="372"/>
    </location>
</feature>
<dbReference type="Proteomes" id="UP000321490">
    <property type="component" value="Unassembled WGS sequence"/>
</dbReference>
<reference evidence="3 4" key="1">
    <citation type="submission" date="2019-07" db="EMBL/GenBank/DDBJ databases">
        <title>R&amp;d 2014.</title>
        <authorList>
            <person name="Klenk H.-P."/>
        </authorList>
    </citation>
    <scope>NUCLEOTIDE SEQUENCE [LARGE SCALE GENOMIC DNA]</scope>
    <source>
        <strain evidence="3 4">DSM 45764</strain>
    </source>
</reference>
<keyword evidence="4" id="KW-1185">Reference proteome</keyword>
<dbReference type="AlphaFoldDB" id="A0A562ITW0"/>
<evidence type="ECO:0000259" key="2">
    <source>
        <dbReference type="Pfam" id="PF01370"/>
    </source>
</evidence>
<evidence type="ECO:0000313" key="3">
    <source>
        <dbReference type="EMBL" id="TWH74447.1"/>
    </source>
</evidence>
<dbReference type="InterPro" id="IPR036291">
    <property type="entry name" value="NAD(P)-bd_dom_sf"/>
</dbReference>
<dbReference type="OrthoDB" id="3205647at2"/>
<evidence type="ECO:0000256" key="1">
    <source>
        <dbReference type="SAM" id="MobiDB-lite"/>
    </source>
</evidence>
<proteinExistence type="predicted"/>
<name>A0A562ITW0_9ACTN</name>
<dbReference type="PANTHER" id="PTHR43245:SF52">
    <property type="entry name" value="NAD-DEPENDENT EPIMERASE_DEHYDRATASE"/>
    <property type="match status" value="1"/>
</dbReference>